<gene>
    <name evidence="4" type="ORF">WI372_01380</name>
</gene>
<keyword evidence="2 3" id="KW-0067">ATP-binding</keyword>
<dbReference type="Gene3D" id="3.90.640.10">
    <property type="entry name" value="Actin, Chain A, domain 4"/>
    <property type="match status" value="1"/>
</dbReference>
<organism evidence="4 5">
    <name type="scientific">Gaopeijia maritima</name>
    <dbReference type="NCBI Taxonomy" id="3119007"/>
    <lineage>
        <taxon>Bacteria</taxon>
        <taxon>Pseudomonadati</taxon>
        <taxon>Gemmatimonadota</taxon>
        <taxon>Longimicrobiia</taxon>
        <taxon>Gaopeijiales</taxon>
        <taxon>Gaopeijiaceae</taxon>
        <taxon>Gaopeijia</taxon>
    </lineage>
</organism>
<evidence type="ECO:0000256" key="2">
    <source>
        <dbReference type="ARBA" id="ARBA00022840"/>
    </source>
</evidence>
<protein>
    <submittedName>
        <fullName evidence="4">Hsp70 family protein</fullName>
    </submittedName>
</protein>
<keyword evidence="5" id="KW-1185">Reference proteome</keyword>
<comment type="caution">
    <text evidence="4">The sequence shown here is derived from an EMBL/GenBank/DDBJ whole genome shotgun (WGS) entry which is preliminary data.</text>
</comment>
<dbReference type="InterPro" id="IPR043129">
    <property type="entry name" value="ATPase_NBD"/>
</dbReference>
<dbReference type="Pfam" id="PF00012">
    <property type="entry name" value="HSP70"/>
    <property type="match status" value="1"/>
</dbReference>
<dbReference type="Proteomes" id="UP001484239">
    <property type="component" value="Unassembled WGS sequence"/>
</dbReference>
<dbReference type="PANTHER" id="PTHR19375">
    <property type="entry name" value="HEAT SHOCK PROTEIN 70KDA"/>
    <property type="match status" value="1"/>
</dbReference>
<reference evidence="4 5" key="1">
    <citation type="submission" date="2024-02" db="EMBL/GenBank/DDBJ databases">
        <title>A novel Gemmatimonadota bacterium.</title>
        <authorList>
            <person name="Du Z.-J."/>
            <person name="Ye Y.-Q."/>
        </authorList>
    </citation>
    <scope>NUCLEOTIDE SEQUENCE [LARGE SCALE GENOMIC DNA]</scope>
    <source>
        <strain evidence="4 5">DH-20</strain>
    </source>
</reference>
<comment type="similarity">
    <text evidence="3">Belongs to the heat shock protein 70 family.</text>
</comment>
<dbReference type="InterPro" id="IPR013126">
    <property type="entry name" value="Hsp_70_fam"/>
</dbReference>
<dbReference type="SUPFAM" id="SSF53067">
    <property type="entry name" value="Actin-like ATPase domain"/>
    <property type="match status" value="2"/>
</dbReference>
<evidence type="ECO:0000313" key="4">
    <source>
        <dbReference type="EMBL" id="MEK9499632.1"/>
    </source>
</evidence>
<dbReference type="EMBL" id="JBBHLI010000001">
    <property type="protein sequence ID" value="MEK9499632.1"/>
    <property type="molecule type" value="Genomic_DNA"/>
</dbReference>
<evidence type="ECO:0000256" key="1">
    <source>
        <dbReference type="ARBA" id="ARBA00022741"/>
    </source>
</evidence>
<evidence type="ECO:0000313" key="5">
    <source>
        <dbReference type="Proteomes" id="UP001484239"/>
    </source>
</evidence>
<name>A0ABU9E4L8_9BACT</name>
<dbReference type="PRINTS" id="PR00301">
    <property type="entry name" value="HEATSHOCK70"/>
</dbReference>
<dbReference type="Gene3D" id="3.30.420.40">
    <property type="match status" value="2"/>
</dbReference>
<keyword evidence="1 3" id="KW-0547">Nucleotide-binding</keyword>
<evidence type="ECO:0000256" key="3">
    <source>
        <dbReference type="RuleBase" id="RU003322"/>
    </source>
</evidence>
<dbReference type="RefSeq" id="WP_405276524.1">
    <property type="nucleotide sequence ID" value="NZ_JBBHLI010000001.1"/>
</dbReference>
<accession>A0ABU9E4L8</accession>
<proteinExistence type="inferred from homology"/>
<sequence>MIHWGIDLGTSNTTICEDRSGSPRVVNLPDLAKLEPLTQTPVVPSCVCVLDERAERVLIGQEARDYNWDGTAEGWAAGFKRYLGREHQRTLARVGRREFTARDVARLFVRELADALEAAAGEPVADLTVAVPSDAFEMYRAELRGAFDALDRRSRWRRLRDRLFGGERPFTLRFVDEPVAAALGYGVDIGRDATLVAFDFGAGTMEAALVRIEGGDTARTGRARVLAKQGLRVGGNDIDGWILDALVPTALHDWPEWEVALRWEAERTKLLASAGQEAAFTFRNETWGTLDRAGLEGLLAGRGLLTSMRELLDRLMAEAGERHGVAVSDVDDVLLEGGSTLLPGVRETVGEVFGRDRVREWLPFESVARGACLFAGGGAVDDFIYHDYGIRVRRDDGREEFELLIENGTRFPTADDHVVRYYAPGHDGQEFLNLFVCEVGRVAGRSVAWEQRANGNRYFLPASDGERAFCPCLNEADPALRLDPPGRGSAPRLRVSFMVDADRWLCATVHDLHTKADLQTRAPVVRLR</sequence>